<dbReference type="Proteomes" id="UP000026961">
    <property type="component" value="Chromosome 1"/>
</dbReference>
<evidence type="ECO:0000256" key="2">
    <source>
        <dbReference type="ARBA" id="ARBA00022741"/>
    </source>
</evidence>
<evidence type="ECO:0000256" key="4">
    <source>
        <dbReference type="ARBA" id="ARBA00023134"/>
    </source>
</evidence>
<dbReference type="PROSITE" id="PS51419">
    <property type="entry name" value="RAB"/>
    <property type="match status" value="1"/>
</dbReference>
<reference evidence="11" key="2">
    <citation type="submission" date="2015-04" db="UniProtKB">
        <authorList>
            <consortium name="EnsemblPlants"/>
        </authorList>
    </citation>
    <scope>IDENTIFICATION</scope>
</reference>
<keyword evidence="4" id="KW-0342">GTP-binding</keyword>
<evidence type="ECO:0000256" key="7">
    <source>
        <dbReference type="ARBA" id="ARBA00046278"/>
    </source>
</evidence>
<feature type="region of interest" description="Disordered" evidence="9">
    <location>
        <begin position="1"/>
        <end position="46"/>
    </location>
</feature>
<feature type="domain" description="CCHC-type" evidence="10">
    <location>
        <begin position="321"/>
        <end position="335"/>
    </location>
</feature>
<comment type="similarity">
    <text evidence="1">Belongs to the small GTPase superfamily. Rab family.</text>
</comment>
<dbReference type="Gramene" id="OGLUM01G32760.1">
    <property type="protein sequence ID" value="OGLUM01G32760.1"/>
    <property type="gene ID" value="OGLUM01G32760"/>
</dbReference>
<evidence type="ECO:0000313" key="11">
    <source>
        <dbReference type="EnsemblPlants" id="OGLUM01G32760.1"/>
    </source>
</evidence>
<keyword evidence="3" id="KW-0813">Transport</keyword>
<evidence type="ECO:0000313" key="12">
    <source>
        <dbReference type="Proteomes" id="UP000026961"/>
    </source>
</evidence>
<dbReference type="SMART" id="SM00175">
    <property type="entry name" value="RAB"/>
    <property type="match status" value="1"/>
</dbReference>
<dbReference type="InterPro" id="IPR005225">
    <property type="entry name" value="Small_GTP-bd"/>
</dbReference>
<keyword evidence="6" id="KW-0636">Prenylation</keyword>
<keyword evidence="5" id="KW-0449">Lipoprotein</keyword>
<evidence type="ECO:0000256" key="5">
    <source>
        <dbReference type="ARBA" id="ARBA00023288"/>
    </source>
</evidence>
<dbReference type="GO" id="GO:0005774">
    <property type="term" value="C:vacuolar membrane"/>
    <property type="evidence" value="ECO:0007669"/>
    <property type="project" value="TreeGrafter"/>
</dbReference>
<evidence type="ECO:0000256" key="1">
    <source>
        <dbReference type="ARBA" id="ARBA00006270"/>
    </source>
</evidence>
<dbReference type="NCBIfam" id="TIGR00231">
    <property type="entry name" value="small_GTP"/>
    <property type="match status" value="1"/>
</dbReference>
<protein>
    <recommendedName>
        <fullName evidence="10">CCHC-type domain-containing protein</fullName>
    </recommendedName>
</protein>
<sequence length="708" mass="78848">MLLRLPCARGPAPAAAARWRPPGRAARTAPRLGRGHAAASSADGSGAPSSPLFVLCHSQALTLALPPQSLHYDYDPLADLLGPDVDPTSSQRSFNAGVILVTWLIWKEHNESLRGVQSLRNTAPVAEKGKLRSWVGPNGQYYRELPCPSCRGRGYTPCKQCGIDRSSLDCPMCNGKGIRECAQCAGECVIWQESIDEQPWEKVRSSSPLKVKEDDEVDKLEIKINTSKRSRRTYPSPSPEVALKISRSLRSLNAKTGLFTKHMKIIHQDPELHAQRVAAIKKTKGTAAARKHASETQKAFFSNPENRLKRSIAMKGVKFFCSKCGQEGHRSFYCPTAERISDADYVGERVIIAEHVESQSQRMSVNDNLGTAANVVKGGTTVVTVPDPPPLRLRLCFSQRDETRVLPWAQRAGPSHQDLRAAEGYTDFRHHGHLSQRFTPSNRKAARRTQESQITHQILHHRLPLLFSILFFFFFASPQTPRAPRDEGTTTATTGPRGDRIAIAVIHVDVAQEDPPQGHRPRRQRGREDVAYEPFSQQYKATIGADFVTKEVLIEDRLVTLQIWDTAGQERFQSLGVAFYRGADCCVLVYDVNSNRSFDTLNTWHDEFLNQASPSDPKTFPFILLGNKIDVDGGKSRVVSEKKAMEWCSSKGNIPYFETSAKEDRNVDSAFLSVAKLALEHERDQDIYFQTVVPDPVPEAEQRSGCAC</sequence>
<dbReference type="GO" id="GO:0003676">
    <property type="term" value="F:nucleic acid binding"/>
    <property type="evidence" value="ECO:0007669"/>
    <property type="project" value="InterPro"/>
</dbReference>
<dbReference type="GO" id="GO:0008270">
    <property type="term" value="F:zinc ion binding"/>
    <property type="evidence" value="ECO:0007669"/>
    <property type="project" value="UniProtKB-KW"/>
</dbReference>
<keyword evidence="12" id="KW-1185">Reference proteome</keyword>
<dbReference type="PANTHER" id="PTHR47981:SF2">
    <property type="entry name" value="RAS-RELATED PROTEIN RABG3B"/>
    <property type="match status" value="1"/>
</dbReference>
<reference evidence="11" key="1">
    <citation type="submission" date="2013-08" db="EMBL/GenBank/DDBJ databases">
        <title>Oryza genome evolution.</title>
        <authorList>
            <person name="Wing R.A."/>
            <person name="Panaud O."/>
            <person name="Oliveira A.C."/>
        </authorList>
    </citation>
    <scope>NUCLEOTIDE SEQUENCE</scope>
</reference>
<comment type="subcellular location">
    <subcellularLocation>
        <location evidence="7">Endomembrane system</location>
        <topology evidence="7">Lipid-anchor</topology>
        <orientation evidence="7">Cytoplasmic side</orientation>
    </subcellularLocation>
</comment>
<dbReference type="InterPro" id="IPR027417">
    <property type="entry name" value="P-loop_NTPase"/>
</dbReference>
<evidence type="ECO:0000256" key="9">
    <source>
        <dbReference type="SAM" id="MobiDB-lite"/>
    </source>
</evidence>
<dbReference type="SMART" id="SM00176">
    <property type="entry name" value="RAN"/>
    <property type="match status" value="1"/>
</dbReference>
<dbReference type="eggNOG" id="KOG0394">
    <property type="taxonomic scope" value="Eukaryota"/>
</dbReference>
<dbReference type="GO" id="GO:0005525">
    <property type="term" value="F:GTP binding"/>
    <property type="evidence" value="ECO:0007669"/>
    <property type="project" value="UniProtKB-KW"/>
</dbReference>
<evidence type="ECO:0000259" key="10">
    <source>
        <dbReference type="PROSITE" id="PS50158"/>
    </source>
</evidence>
<dbReference type="PANTHER" id="PTHR47981">
    <property type="entry name" value="RAB FAMILY"/>
    <property type="match status" value="1"/>
</dbReference>
<evidence type="ECO:0000256" key="3">
    <source>
        <dbReference type="ARBA" id="ARBA00022927"/>
    </source>
</evidence>
<dbReference type="InterPro" id="IPR001806">
    <property type="entry name" value="Small_GTPase"/>
</dbReference>
<keyword evidence="8" id="KW-0862">Zinc</keyword>
<dbReference type="GO" id="GO:0012505">
    <property type="term" value="C:endomembrane system"/>
    <property type="evidence" value="ECO:0007669"/>
    <property type="project" value="UniProtKB-SubCell"/>
</dbReference>
<dbReference type="SUPFAM" id="SSF52540">
    <property type="entry name" value="P-loop containing nucleoside triphosphate hydrolases"/>
    <property type="match status" value="1"/>
</dbReference>
<dbReference type="FunFam" id="3.40.50.300:FF:001447">
    <property type="entry name" value="Ras-related protein Rab-1B"/>
    <property type="match status" value="1"/>
</dbReference>
<dbReference type="GO" id="GO:0003924">
    <property type="term" value="F:GTPase activity"/>
    <property type="evidence" value="ECO:0007669"/>
    <property type="project" value="InterPro"/>
</dbReference>
<evidence type="ECO:0000256" key="8">
    <source>
        <dbReference type="PROSITE-ProRule" id="PRU00047"/>
    </source>
</evidence>
<dbReference type="PRINTS" id="PR00449">
    <property type="entry name" value="RASTRNSFRMNG"/>
</dbReference>
<dbReference type="CDD" id="cd01862">
    <property type="entry name" value="Rab7"/>
    <property type="match status" value="1"/>
</dbReference>
<name>A0A0D9YE26_9ORYZ</name>
<accession>A0A0D9YE26</accession>
<dbReference type="InterPro" id="IPR001878">
    <property type="entry name" value="Znf_CCHC"/>
</dbReference>
<proteinExistence type="inferred from homology"/>
<dbReference type="Gene3D" id="3.40.50.300">
    <property type="entry name" value="P-loop containing nucleotide triphosphate hydrolases"/>
    <property type="match status" value="1"/>
</dbReference>
<organism evidence="11">
    <name type="scientific">Oryza glumipatula</name>
    <dbReference type="NCBI Taxonomy" id="40148"/>
    <lineage>
        <taxon>Eukaryota</taxon>
        <taxon>Viridiplantae</taxon>
        <taxon>Streptophyta</taxon>
        <taxon>Embryophyta</taxon>
        <taxon>Tracheophyta</taxon>
        <taxon>Spermatophyta</taxon>
        <taxon>Magnoliopsida</taxon>
        <taxon>Liliopsida</taxon>
        <taxon>Poales</taxon>
        <taxon>Poaceae</taxon>
        <taxon>BOP clade</taxon>
        <taxon>Oryzoideae</taxon>
        <taxon>Oryzeae</taxon>
        <taxon>Oryzinae</taxon>
        <taxon>Oryza</taxon>
    </lineage>
</organism>
<dbReference type="STRING" id="40148.A0A0D9YE26"/>
<dbReference type="SMART" id="SM00173">
    <property type="entry name" value="RAS"/>
    <property type="match status" value="1"/>
</dbReference>
<dbReference type="AlphaFoldDB" id="A0A0D9YE26"/>
<keyword evidence="2" id="KW-0547">Nucleotide-binding</keyword>
<dbReference type="PROSITE" id="PS51421">
    <property type="entry name" value="RAS"/>
    <property type="match status" value="1"/>
</dbReference>
<reference evidence="11" key="3">
    <citation type="submission" date="2018-05" db="EMBL/GenBank/DDBJ databases">
        <title>OgluRS3 (Oryza glumaepatula Reference Sequence Version 3).</title>
        <authorList>
            <person name="Zhang J."/>
            <person name="Kudrna D."/>
            <person name="Lee S."/>
            <person name="Talag J."/>
            <person name="Welchert J."/>
            <person name="Wing R.A."/>
        </authorList>
    </citation>
    <scope>NUCLEOTIDE SEQUENCE [LARGE SCALE GENOMIC DNA]</scope>
</reference>
<evidence type="ECO:0000256" key="6">
    <source>
        <dbReference type="ARBA" id="ARBA00023289"/>
    </source>
</evidence>
<keyword evidence="8" id="KW-0863">Zinc-finger</keyword>
<keyword evidence="8" id="KW-0479">Metal-binding</keyword>
<dbReference type="GO" id="GO:0015031">
    <property type="term" value="P:protein transport"/>
    <property type="evidence" value="ECO:0007669"/>
    <property type="project" value="UniProtKB-KW"/>
</dbReference>
<dbReference type="SMART" id="SM00174">
    <property type="entry name" value="RHO"/>
    <property type="match status" value="1"/>
</dbReference>
<dbReference type="HOGENOM" id="CLU_024161_0_0_1"/>
<dbReference type="EnsemblPlants" id="OGLUM01G32760.1">
    <property type="protein sequence ID" value="OGLUM01G32760.1"/>
    <property type="gene ID" value="OGLUM01G32760"/>
</dbReference>
<dbReference type="PROSITE" id="PS50158">
    <property type="entry name" value="ZF_CCHC"/>
    <property type="match status" value="1"/>
</dbReference>
<keyword evidence="3" id="KW-0653">Protein transport</keyword>
<dbReference type="Pfam" id="PF00071">
    <property type="entry name" value="Ras"/>
    <property type="match status" value="1"/>
</dbReference>